<accession>A0ABV9YJC4</accession>
<comment type="caution">
    <text evidence="3">The sequence shown here is derived from an EMBL/GenBank/DDBJ whole genome shotgun (WGS) entry which is preliminary data.</text>
</comment>
<dbReference type="InterPro" id="IPR051199">
    <property type="entry name" value="LPS_LOS_Heptosyltrfase"/>
</dbReference>
<keyword evidence="4" id="KW-1185">Reference proteome</keyword>
<keyword evidence="2" id="KW-0808">Transferase</keyword>
<dbReference type="PANTHER" id="PTHR30160">
    <property type="entry name" value="TETRAACYLDISACCHARIDE 4'-KINASE-RELATED"/>
    <property type="match status" value="1"/>
</dbReference>
<evidence type="ECO:0000313" key="3">
    <source>
        <dbReference type="EMBL" id="MFC5061986.1"/>
    </source>
</evidence>
<proteinExistence type="predicted"/>
<gene>
    <name evidence="3" type="ORF">ACFPBZ_07205</name>
</gene>
<dbReference type="Gene3D" id="3.40.50.2000">
    <property type="entry name" value="Glycogen Phosphorylase B"/>
    <property type="match status" value="1"/>
</dbReference>
<dbReference type="SUPFAM" id="SSF53756">
    <property type="entry name" value="UDP-Glycosyltransferase/glycogen phosphorylase"/>
    <property type="match status" value="1"/>
</dbReference>
<dbReference type="InterPro" id="IPR002201">
    <property type="entry name" value="Glyco_trans_9"/>
</dbReference>
<dbReference type="EMBL" id="JBHSIV010000005">
    <property type="protein sequence ID" value="MFC5061986.1"/>
    <property type="molecule type" value="Genomic_DNA"/>
</dbReference>
<organism evidence="3 4">
    <name type="scientific">Actinomycetospora atypica</name>
    <dbReference type="NCBI Taxonomy" id="1290095"/>
    <lineage>
        <taxon>Bacteria</taxon>
        <taxon>Bacillati</taxon>
        <taxon>Actinomycetota</taxon>
        <taxon>Actinomycetes</taxon>
        <taxon>Pseudonocardiales</taxon>
        <taxon>Pseudonocardiaceae</taxon>
        <taxon>Actinomycetospora</taxon>
    </lineage>
</organism>
<name>A0ABV9YJC4_9PSEU</name>
<dbReference type="Pfam" id="PF01075">
    <property type="entry name" value="Glyco_transf_9"/>
    <property type="match status" value="1"/>
</dbReference>
<dbReference type="CDD" id="cd03789">
    <property type="entry name" value="GT9_LPS_heptosyltransferase"/>
    <property type="match status" value="1"/>
</dbReference>
<protein>
    <submittedName>
        <fullName evidence="3">Glycosyltransferase family 9 protein</fullName>
    </submittedName>
</protein>
<evidence type="ECO:0000256" key="2">
    <source>
        <dbReference type="ARBA" id="ARBA00022679"/>
    </source>
</evidence>
<sequence length="296" mass="30525">MHVLRDLGLGDLLVAVPALRLIGRALPDHRLVLHGPAWVHEVPGFPAGVPDDGAVPDVLVNLHGRGPQSHERLDALVPDDAPVRRIGHDAPGWPGPAWTDDPHRPERRRWCDLLAATGLVDPATAAAAADDLRLPPPAATDPGVTVVHPGAAFGAKRWPVERFAAVARALADAGHRVVVTGGADDAPVTAAVPGTDLAGRTGIAELCALVAHARLVVCGDTGISHVATAYGTPSVTLFGPVGPEQWGPPPGGPHVTLTDAALRRGDRFADDPDPALLAVSVDDVLGKIATLPRVAG</sequence>
<evidence type="ECO:0000256" key="1">
    <source>
        <dbReference type="ARBA" id="ARBA00022676"/>
    </source>
</evidence>
<keyword evidence="1" id="KW-0328">Glycosyltransferase</keyword>
<dbReference type="RefSeq" id="WP_378035335.1">
    <property type="nucleotide sequence ID" value="NZ_JBHSIV010000005.1"/>
</dbReference>
<dbReference type="Proteomes" id="UP001595947">
    <property type="component" value="Unassembled WGS sequence"/>
</dbReference>
<reference evidence="4" key="1">
    <citation type="journal article" date="2019" name="Int. J. Syst. Evol. Microbiol.">
        <title>The Global Catalogue of Microorganisms (GCM) 10K type strain sequencing project: providing services to taxonomists for standard genome sequencing and annotation.</title>
        <authorList>
            <consortium name="The Broad Institute Genomics Platform"/>
            <consortium name="The Broad Institute Genome Sequencing Center for Infectious Disease"/>
            <person name="Wu L."/>
            <person name="Ma J."/>
        </authorList>
    </citation>
    <scope>NUCLEOTIDE SEQUENCE [LARGE SCALE GENOMIC DNA]</scope>
    <source>
        <strain evidence="4">CGMCC 4.7093</strain>
    </source>
</reference>
<dbReference type="PANTHER" id="PTHR30160:SF1">
    <property type="entry name" value="LIPOPOLYSACCHARIDE 1,2-N-ACETYLGLUCOSAMINETRANSFERASE-RELATED"/>
    <property type="match status" value="1"/>
</dbReference>
<evidence type="ECO:0000313" key="4">
    <source>
        <dbReference type="Proteomes" id="UP001595947"/>
    </source>
</evidence>